<dbReference type="Gene3D" id="1.10.1330.10">
    <property type="entry name" value="Dockerin domain"/>
    <property type="match status" value="1"/>
</dbReference>
<dbReference type="InterPro" id="IPR036439">
    <property type="entry name" value="Dockerin_dom_sf"/>
</dbReference>
<name>A0A9X9F5U1_BACCE</name>
<gene>
    <name evidence="2" type="ORF">FC695_16405</name>
</gene>
<evidence type="ECO:0000313" key="3">
    <source>
        <dbReference type="Proteomes" id="UP000308444"/>
    </source>
</evidence>
<dbReference type="CDD" id="cd14254">
    <property type="entry name" value="Dockerin_II"/>
    <property type="match status" value="1"/>
</dbReference>
<dbReference type="GO" id="GO:0000272">
    <property type="term" value="P:polysaccharide catabolic process"/>
    <property type="evidence" value="ECO:0007669"/>
    <property type="project" value="InterPro"/>
</dbReference>
<sequence>DGDTPFLDVTFEMTNDEYFNELTAFGVDKFSYTKAGASEGIEIPAFKDKSFAIVSKHSTVTGYIGPEAFLNEEGYLGKKDYTKLGAKVYAVGKDGKKYTGTIGDNGQFEIHSVPVSDQEYDIFVEMPGHLNSKLTTKIGKMQDGELVGQNFRADMDDNLAGDVNGDKMVDIQDARIAALSYEKGKVSVKDGDVNQDGVVNETDIRFIEKNFLKKGPDAKENQKPKENVGPVTLDKILRSIGLEPKK</sequence>
<dbReference type="Pfam" id="PF00404">
    <property type="entry name" value="Dockerin_1"/>
    <property type="match status" value="1"/>
</dbReference>
<dbReference type="AlphaFoldDB" id="A0A9X9F5U1"/>
<dbReference type="InterPro" id="IPR002105">
    <property type="entry name" value="Dockerin_1_rpt"/>
</dbReference>
<protein>
    <submittedName>
        <fullName evidence="2">Peptidase S8</fullName>
    </submittedName>
</protein>
<comment type="caution">
    <text evidence="2">The sequence shown here is derived from an EMBL/GenBank/DDBJ whole genome shotgun (WGS) entry which is preliminary data.</text>
</comment>
<dbReference type="Proteomes" id="UP000308444">
    <property type="component" value="Unassembled WGS sequence"/>
</dbReference>
<dbReference type="GO" id="GO:0004553">
    <property type="term" value="F:hydrolase activity, hydrolyzing O-glycosyl compounds"/>
    <property type="evidence" value="ECO:0007669"/>
    <property type="project" value="InterPro"/>
</dbReference>
<dbReference type="InterPro" id="IPR016134">
    <property type="entry name" value="Dockerin_dom"/>
</dbReference>
<accession>A0A9X9F5U1</accession>
<organism evidence="2 3">
    <name type="scientific">Bacillus cereus</name>
    <dbReference type="NCBI Taxonomy" id="1396"/>
    <lineage>
        <taxon>Bacteria</taxon>
        <taxon>Bacillati</taxon>
        <taxon>Bacillota</taxon>
        <taxon>Bacilli</taxon>
        <taxon>Bacillales</taxon>
        <taxon>Bacillaceae</taxon>
        <taxon>Bacillus</taxon>
        <taxon>Bacillus cereus group</taxon>
    </lineage>
</organism>
<dbReference type="Gene3D" id="2.60.40.1120">
    <property type="entry name" value="Carboxypeptidase-like, regulatory domain"/>
    <property type="match status" value="1"/>
</dbReference>
<dbReference type="SUPFAM" id="SSF63446">
    <property type="entry name" value="Type I dockerin domain"/>
    <property type="match status" value="1"/>
</dbReference>
<evidence type="ECO:0000259" key="1">
    <source>
        <dbReference type="PROSITE" id="PS51766"/>
    </source>
</evidence>
<feature type="domain" description="Dockerin" evidence="1">
    <location>
        <begin position="156"/>
        <end position="217"/>
    </location>
</feature>
<dbReference type="PROSITE" id="PS51766">
    <property type="entry name" value="DOCKERIN"/>
    <property type="match status" value="1"/>
</dbReference>
<reference evidence="2 3" key="1">
    <citation type="journal article" date="2019" name="Environ. Microbiol.">
        <title>An active ?-lactamase is a part of an orchestrated cell wall stress resistance network of Bacillus subtilis and related rhizosphere species.</title>
        <authorList>
            <person name="Bucher T."/>
            <person name="Keren-Paz A."/>
            <person name="Hausser J."/>
            <person name="Olender T."/>
            <person name="Cytryn E."/>
            <person name="Kolodkin-Gal I."/>
        </authorList>
    </citation>
    <scope>NUCLEOTIDE SEQUENCE [LARGE SCALE GENOMIC DNA]</scope>
    <source>
        <strain evidence="2 3">I32</strain>
    </source>
</reference>
<proteinExistence type="predicted"/>
<dbReference type="EMBL" id="SZOH01001047">
    <property type="protein sequence ID" value="TKJ02510.1"/>
    <property type="molecule type" value="Genomic_DNA"/>
</dbReference>
<evidence type="ECO:0000313" key="2">
    <source>
        <dbReference type="EMBL" id="TKJ02510.1"/>
    </source>
</evidence>
<feature type="non-terminal residue" evidence="2">
    <location>
        <position position="1"/>
    </location>
</feature>